<reference evidence="2" key="1">
    <citation type="submission" date="2022-10" db="EMBL/GenBank/DDBJ databases">
        <title>Tapping the CABI collections for fungal endophytes: first genome assemblies for Collariella, Neodidymelliopsis, Ascochyta clinopodiicola, Didymella pomorum, Didymosphaeria variabile, Neocosmospora piperis and Neocucurbitaria cava.</title>
        <authorList>
            <person name="Hill R."/>
        </authorList>
    </citation>
    <scope>NUCLEOTIDE SEQUENCE</scope>
    <source>
        <strain evidence="2">IMI 360193</strain>
    </source>
</reference>
<accession>A0A9W8X2R6</accession>
<organism evidence="2 3">
    <name type="scientific">Didymella glomerata</name>
    <dbReference type="NCBI Taxonomy" id="749621"/>
    <lineage>
        <taxon>Eukaryota</taxon>
        <taxon>Fungi</taxon>
        <taxon>Dikarya</taxon>
        <taxon>Ascomycota</taxon>
        <taxon>Pezizomycotina</taxon>
        <taxon>Dothideomycetes</taxon>
        <taxon>Pleosporomycetidae</taxon>
        <taxon>Pleosporales</taxon>
        <taxon>Pleosporineae</taxon>
        <taxon>Didymellaceae</taxon>
        <taxon>Didymella</taxon>
    </lineage>
</organism>
<sequence>MFSIELAKQLKCRFTVTPKPQRKRLSPLTFTSITALVSQQRQQLDLVTRRLSITLNPSVLGSTIPTMIPGDIGDVPTLSSLNKPQKRALILRDQLRYLEPAHLDSYLNGVTADEPPTYKHINGTVYPPLAQVTIKEDAARFDLGNVQFPEEGGVTYRAYLTVEDGRFEMRTEDPLPKDDAELASVSIHRFVAENMSPLFKAKYKAIHARMEKINEARRVAYNMLDHPPAKFEDGETVARLNPAKFKAIEDGTRDGSTRKRKEIVKHASNKRQRVGLETIPENIKSETFNAIPAQVKANFFDNIIKTAFPNFDNLIVASWNVVSIYANVGSDFPELHKAVVDLKGALEEFESAYAPSRTKSGKTRKEPTPVQQNGGGGGRTSTPVKEARGMPVPAATSHVAIATQKKEEDSGPDQQYQEDEDESQHQMPPPRILQASESQHDDLPKEEQHQHNDIFDQRRQPGPPATARTDRSIARGQSVPRLVPETKPPTSRSTPSSPASPNERHLAPSRERVRKIRERSVDSHASPAPGSELMRKRQEYTASLSKANRNSTGAALGHHTQHDDDDEQYEDLHDHAHEQGRSDPRRLGSGGGHRALGNSVLGAKKQMGSAPVAPMMHIRKDGGANGTNGGRRGY</sequence>
<name>A0A9W8X2R6_9PLEO</name>
<evidence type="ECO:0000256" key="1">
    <source>
        <dbReference type="SAM" id="MobiDB-lite"/>
    </source>
</evidence>
<comment type="caution">
    <text evidence="2">The sequence shown here is derived from an EMBL/GenBank/DDBJ whole genome shotgun (WGS) entry which is preliminary data.</text>
</comment>
<feature type="compositionally biased region" description="Basic and acidic residues" evidence="1">
    <location>
        <begin position="438"/>
        <end position="459"/>
    </location>
</feature>
<feature type="compositionally biased region" description="Low complexity" evidence="1">
    <location>
        <begin position="488"/>
        <end position="501"/>
    </location>
</feature>
<proteinExistence type="predicted"/>
<feature type="compositionally biased region" description="Basic and acidic residues" evidence="1">
    <location>
        <begin position="502"/>
        <end position="511"/>
    </location>
</feature>
<feature type="region of interest" description="Disordered" evidence="1">
    <location>
        <begin position="353"/>
        <end position="634"/>
    </location>
</feature>
<feature type="compositionally biased region" description="Gly residues" evidence="1">
    <location>
        <begin position="623"/>
        <end position="634"/>
    </location>
</feature>
<protein>
    <submittedName>
        <fullName evidence="2">Uncharacterized protein</fullName>
    </submittedName>
</protein>
<gene>
    <name evidence="2" type="ORF">N0V87_003222</name>
</gene>
<feature type="compositionally biased region" description="Polar residues" evidence="1">
    <location>
        <begin position="540"/>
        <end position="553"/>
    </location>
</feature>
<dbReference type="Proteomes" id="UP001140562">
    <property type="component" value="Unassembled WGS sequence"/>
</dbReference>
<dbReference type="OrthoDB" id="3795533at2759"/>
<evidence type="ECO:0000313" key="2">
    <source>
        <dbReference type="EMBL" id="KAJ4339524.1"/>
    </source>
</evidence>
<dbReference type="EMBL" id="JAPEUV010000022">
    <property type="protein sequence ID" value="KAJ4339524.1"/>
    <property type="molecule type" value="Genomic_DNA"/>
</dbReference>
<evidence type="ECO:0000313" key="3">
    <source>
        <dbReference type="Proteomes" id="UP001140562"/>
    </source>
</evidence>
<feature type="compositionally biased region" description="Basic and acidic residues" evidence="1">
    <location>
        <begin position="570"/>
        <end position="586"/>
    </location>
</feature>
<keyword evidence="3" id="KW-1185">Reference proteome</keyword>
<dbReference type="AlphaFoldDB" id="A0A9W8X2R6"/>